<dbReference type="OrthoDB" id="2968323at2759"/>
<dbReference type="VEuPathDB" id="FungiDB:BO72DRAFT_476132"/>
<dbReference type="Proteomes" id="UP000249789">
    <property type="component" value="Unassembled WGS sequence"/>
</dbReference>
<dbReference type="PANTHER" id="PTHR36091:SF2">
    <property type="entry name" value="AMINOGLYCOSIDE PHOSPHOTRANSFERASE DOMAIN-CONTAINING PROTEIN"/>
    <property type="match status" value="1"/>
</dbReference>
<dbReference type="GeneID" id="63864705"/>
<keyword evidence="1" id="KW-0808">Transferase</keyword>
<proteinExistence type="predicted"/>
<accession>A0A8G1RZA9</accession>
<dbReference type="RefSeq" id="XP_040803546.1">
    <property type="nucleotide sequence ID" value="XM_040947372.1"/>
</dbReference>
<organism evidence="1 2">
    <name type="scientific">Aspergillus fijiensis CBS 313.89</name>
    <dbReference type="NCBI Taxonomy" id="1448319"/>
    <lineage>
        <taxon>Eukaryota</taxon>
        <taxon>Fungi</taxon>
        <taxon>Dikarya</taxon>
        <taxon>Ascomycota</taxon>
        <taxon>Pezizomycotina</taxon>
        <taxon>Eurotiomycetes</taxon>
        <taxon>Eurotiomycetidae</taxon>
        <taxon>Eurotiales</taxon>
        <taxon>Aspergillaceae</taxon>
        <taxon>Aspergillus</taxon>
    </lineage>
</organism>
<dbReference type="PANTHER" id="PTHR36091">
    <property type="entry name" value="ALTERED INHERITANCE OF MITOCHONDRIA PROTEIN 9, MITOCHONDRIAL"/>
    <property type="match status" value="1"/>
</dbReference>
<dbReference type="SUPFAM" id="SSF56112">
    <property type="entry name" value="Protein kinase-like (PK-like)"/>
    <property type="match status" value="1"/>
</dbReference>
<dbReference type="InterPro" id="IPR051035">
    <property type="entry name" value="Mito_inheritance_9"/>
</dbReference>
<dbReference type="GO" id="GO:0016740">
    <property type="term" value="F:transferase activity"/>
    <property type="evidence" value="ECO:0007669"/>
    <property type="project" value="UniProtKB-KW"/>
</dbReference>
<dbReference type="EMBL" id="KZ824633">
    <property type="protein sequence ID" value="RAK79536.1"/>
    <property type="molecule type" value="Genomic_DNA"/>
</dbReference>
<evidence type="ECO:0000313" key="1">
    <source>
        <dbReference type="EMBL" id="RAK79536.1"/>
    </source>
</evidence>
<dbReference type="AlphaFoldDB" id="A0A8G1RZA9"/>
<reference evidence="1 2" key="1">
    <citation type="submission" date="2018-02" db="EMBL/GenBank/DDBJ databases">
        <title>The genomes of Aspergillus section Nigri reveals drivers in fungal speciation.</title>
        <authorList>
            <consortium name="DOE Joint Genome Institute"/>
            <person name="Vesth T.C."/>
            <person name="Nybo J."/>
            <person name="Theobald S."/>
            <person name="Brandl J."/>
            <person name="Frisvad J.C."/>
            <person name="Nielsen K.F."/>
            <person name="Lyhne E.K."/>
            <person name="Kogle M.E."/>
            <person name="Kuo A."/>
            <person name="Riley R."/>
            <person name="Clum A."/>
            <person name="Nolan M."/>
            <person name="Lipzen A."/>
            <person name="Salamov A."/>
            <person name="Henrissat B."/>
            <person name="Wiebenga A."/>
            <person name="De vries R.P."/>
            <person name="Grigoriev I.V."/>
            <person name="Mortensen U.H."/>
            <person name="Andersen M.R."/>
            <person name="Baker S.E."/>
        </authorList>
    </citation>
    <scope>NUCLEOTIDE SEQUENCE [LARGE SCALE GENOMIC DNA]</scope>
    <source>
        <strain evidence="1 2">CBS 313.89</strain>
    </source>
</reference>
<keyword evidence="2" id="KW-1185">Reference proteome</keyword>
<gene>
    <name evidence="1" type="ORF">BO72DRAFT_476132</name>
</gene>
<sequence>MPIISRMLNGPTTLFYQHPQLRMANIVGDPQDFFRYTSGRWVWDERQQLQERYREFDILEMQKVAMDSSSSGSCVRMANLGEGSYNKSFKLTMGNGKTVVARVPNPNAGPAFLTTASEVATMDFLRTILGLPVPKVLAWNSAVDSTNRVGAEYIIMEYAPGKNLADVWTDMDLECKVRTMEDIVTIQHKFLSLKFSEYSRHGCLFYRKNAPPGSHPAIVEGGNLSHELKQRIAERFSIGPIVNTAFWSQGRGDVDIYRGPWASAVGYIQASALREIAWIQKHATPRSPNDPLFVSHSQNDPAEHVSLIQRYLSITPHLIPQEEGILGSFLWHPDLRTPNIFVDDSGHITSIIDWQSASAGPLFLEGRRPHFLDYNGDLILELPEDFKQLDANAQSAVKGTVTNSILLYLYEKYRTERNPLLSRVFQYPSGKTLTDPIRFVRNTWDGDITPLRESKWRNPLGHAVECPIDFSPEEIRKHYEDSEGWNEVQDFWERLIGDHKPGWLDLTCNLRSSYVHLFSDPRRNNPPPSSHEV</sequence>
<name>A0A8G1RZA9_9EURO</name>
<dbReference type="InterPro" id="IPR011009">
    <property type="entry name" value="Kinase-like_dom_sf"/>
</dbReference>
<protein>
    <submittedName>
        <fullName evidence="1">Phosphotransferase family protein</fullName>
    </submittedName>
</protein>
<dbReference type="GO" id="GO:0005739">
    <property type="term" value="C:mitochondrion"/>
    <property type="evidence" value="ECO:0007669"/>
    <property type="project" value="TreeGrafter"/>
</dbReference>
<evidence type="ECO:0000313" key="2">
    <source>
        <dbReference type="Proteomes" id="UP000249789"/>
    </source>
</evidence>